<dbReference type="InterPro" id="IPR028992">
    <property type="entry name" value="Hedgehog/Intein_dom"/>
</dbReference>
<dbReference type="InterPro" id="IPR036844">
    <property type="entry name" value="Hint_dom_sf"/>
</dbReference>
<dbReference type="SUPFAM" id="SSF51294">
    <property type="entry name" value="Hedgehog/intein (Hint) domain"/>
    <property type="match status" value="1"/>
</dbReference>
<dbReference type="AlphaFoldDB" id="W4HQV5"/>
<gene>
    <name evidence="2" type="ORF">ATO8_02835</name>
</gene>
<comment type="caution">
    <text evidence="2">The sequence shown here is derived from an EMBL/GenBank/DDBJ whole genome shotgun (WGS) entry which is preliminary data.</text>
</comment>
<evidence type="ECO:0000259" key="1">
    <source>
        <dbReference type="Pfam" id="PF13403"/>
    </source>
</evidence>
<dbReference type="PATRIC" id="fig|1317118.6.peg.588"/>
<dbReference type="Proteomes" id="UP000019063">
    <property type="component" value="Unassembled WGS sequence"/>
</dbReference>
<dbReference type="EMBL" id="AQQW01000001">
    <property type="protein sequence ID" value="ETW14808.1"/>
    <property type="molecule type" value="Genomic_DNA"/>
</dbReference>
<evidence type="ECO:0000313" key="2">
    <source>
        <dbReference type="EMBL" id="ETW14808.1"/>
    </source>
</evidence>
<dbReference type="Pfam" id="PF13403">
    <property type="entry name" value="Hint_2"/>
    <property type="match status" value="1"/>
</dbReference>
<organism evidence="2 3">
    <name type="scientific">Roseivivax marinus</name>
    <dbReference type="NCBI Taxonomy" id="1379903"/>
    <lineage>
        <taxon>Bacteria</taxon>
        <taxon>Pseudomonadati</taxon>
        <taxon>Pseudomonadota</taxon>
        <taxon>Alphaproteobacteria</taxon>
        <taxon>Rhodobacterales</taxon>
        <taxon>Roseobacteraceae</taxon>
        <taxon>Roseivivax</taxon>
    </lineage>
</organism>
<sequence length="351" mass="38170">MATIFDLIEVTDISQHTTYSEANGNLIGVVDGAVSSEFDDGEFDEGDIFTLGGETYRIDLIQEPSSSGRFTLGDGTDRSFNPQSEDNLDVIFLTVSNGTETRHFIIPSDSYGDLNFQEIRTGELTDVAGNDAALVSTQDNNINVVCFTGGTMISRGEGVETPIQELSIGQLVETLDHGMQPIRWIGRRTLNVPTMLCHPRLRPVRIPAGALSAGVPSRDLCVSPQHRILVRSRIARGMFGADEVLVAARHLVGVNGIEVDNSAWSVTYVHLLFDNHEVIFADGTPCESLFLGSQSTVTLGSAQMDEIEQILGGEPDALTMPGTLRPFACGKRARKLAARHRRNFKPLIEAP</sequence>
<keyword evidence="3" id="KW-1185">Reference proteome</keyword>
<name>W4HQV5_9RHOB</name>
<dbReference type="RefSeq" id="WP_051487335.1">
    <property type="nucleotide sequence ID" value="NZ_AQQW01000001.1"/>
</dbReference>
<evidence type="ECO:0000313" key="3">
    <source>
        <dbReference type="Proteomes" id="UP000019063"/>
    </source>
</evidence>
<reference evidence="2 3" key="1">
    <citation type="journal article" date="2014" name="Antonie Van Leeuwenhoek">
        <title>Roseivivax atlanticus sp. nov., isolated from surface seawater of the Atlantic Ocean.</title>
        <authorList>
            <person name="Li G."/>
            <person name="Lai Q."/>
            <person name="Liu X."/>
            <person name="Sun F."/>
            <person name="Shao Z."/>
        </authorList>
    </citation>
    <scope>NUCLEOTIDE SEQUENCE [LARGE SCALE GENOMIC DNA]</scope>
    <source>
        <strain evidence="2 3">22II-s10s</strain>
    </source>
</reference>
<feature type="domain" description="Hedgehog/Intein (Hint)" evidence="1">
    <location>
        <begin position="145"/>
        <end position="292"/>
    </location>
</feature>
<dbReference type="STRING" id="1379903.ATO8_02835"/>
<protein>
    <submittedName>
        <fullName evidence="2">Hemolysin-type calcium-binding protein</fullName>
    </submittedName>
</protein>
<proteinExistence type="predicted"/>
<accession>W4HQV5</accession>
<dbReference type="eggNOG" id="COG2931">
    <property type="taxonomic scope" value="Bacteria"/>
</dbReference>